<dbReference type="InterPro" id="IPR001343">
    <property type="entry name" value="Hemolysn_Ca-bd"/>
</dbReference>
<accession>A0AB35X693</accession>
<comment type="caution">
    <text evidence="3">The sequence shown here is derived from an EMBL/GenBank/DDBJ whole genome shotgun (WGS) entry which is preliminary data.</text>
</comment>
<evidence type="ECO:0000256" key="1">
    <source>
        <dbReference type="ARBA" id="ARBA00022837"/>
    </source>
</evidence>
<dbReference type="Pfam" id="PF06594">
    <property type="entry name" value="HCBP_related"/>
    <property type="match status" value="3"/>
</dbReference>
<reference evidence="3 4" key="1">
    <citation type="submission" date="2023-10" db="EMBL/GenBank/DDBJ databases">
        <title>Wastewater isolates of ESBL- and carbapenemase-producing Gram-negative bacteria from New Zealand.</title>
        <authorList>
            <person name="Straub C."/>
            <person name="Weaver L."/>
            <person name="Cornelius A."/>
            <person name="Mcgill E."/>
            <person name="Dyet K."/>
            <person name="White L."/>
            <person name="Pattis I."/>
        </authorList>
    </citation>
    <scope>NUCLEOTIDE SEQUENCE [LARGE SCALE GENOMIC DNA]</scope>
    <source>
        <strain evidence="3 4">ESBL09</strain>
    </source>
</reference>
<dbReference type="PROSITE" id="PS00330">
    <property type="entry name" value="HEMOLYSIN_CALCIUM"/>
    <property type="match status" value="5"/>
</dbReference>
<dbReference type="AlphaFoldDB" id="A0AB35X693"/>
<dbReference type="PANTHER" id="PTHR39431:SF1">
    <property type="entry name" value="FRPA_C-RELATED PROTEIN"/>
    <property type="match status" value="1"/>
</dbReference>
<feature type="domain" description="Haemolysin-type calcium binding-related" evidence="2">
    <location>
        <begin position="968"/>
        <end position="1003"/>
    </location>
</feature>
<dbReference type="Pfam" id="PF00353">
    <property type="entry name" value="HemolysinCabind"/>
    <property type="match status" value="3"/>
</dbReference>
<name>A0AB35X693_9ENTR</name>
<dbReference type="GO" id="GO:0005509">
    <property type="term" value="F:calcium ion binding"/>
    <property type="evidence" value="ECO:0007669"/>
    <property type="project" value="InterPro"/>
</dbReference>
<protein>
    <submittedName>
        <fullName evidence="3">Calcium-binding protein</fullName>
    </submittedName>
</protein>
<dbReference type="InterPro" id="IPR018511">
    <property type="entry name" value="Hemolysin-typ_Ca-bd_CS"/>
</dbReference>
<sequence length="1045" mass="112828">MSELTLSVYNLNEVKSNEDTYARDFLAATTDLAQTIGEILNKYKIKLPDQFIKVVGGKFGAVVSVATLFDKISRNEDTLSDWLGASSDVALIIAGYTGNPIIAGAAAVLGIASILTSDLAVGMARVYLNAVQKYGLVDPDTGGWLLPPGYINEPSLGPDMSIPETTTSPVILDLDGDGIETRSLQDGIFFDHDGNHFAENTGWVSADDGLLVLDKDSNGKIDSGNELFGNNTVLSNGSLAANGYEALQELDTNGDGTLNSRDEAWQQLQVWQDRNGNARVDDGELMSLSEAGIAAIDTDYKNSTWVDKQGNAHKQTGEVIYLDGSEGQSADVWFDVDKGYTSYTLDIVVPQSVRALPWVRGFGNMTDLHVAMSLNPELQTMVEQYIVDPLNSQALLQDIIFTWAGVADIAADSRGENIDARRLSVLEKATGENYQNKVNGTTDPLKNAAVLLEDEYKHFSDFIEASLLSQTLYRDDFATISLTMKSDYSGLTLNFDDFASHLESIKLTDVNEYLHLRKTFYALFEYSPSYSDVREQLGIPSEQSFFGDDGNNTFSGSKMNDYIWGNKGDDTLKGGYGSDTYLFNMGDGKDYISEGSSNAGDIDTLRFGEGINPEDVILQRKITTGLKAADSLIITFRDSTDSITIDNFFSGTKYQVEAFIFTDGTVWHVDTIKARLLEGADDDQTITAYAEGSEIHAAGGNDSLQGADNSDQLYGDAGDDTLVGGKGADILSGGTGNDTLKGGYGSDTYLFNMGDGKDDISEGSSNAGDIDTLRFGEGINPEDVILQRKITTGLKAADSLIITFRDSTDSITIDNFFREGKYQVEELVFTNGTVWDVNTVKAMSLHGTDDAQTITAYAEGSEIHAAGGNDALQGADNSDQLYGDAGDDSLIGGKGADILSGGTGNDTLKGGYGSDTYLFNAGDGKDYLYEGTSNAGDADTLRFGEGINPEDVIIQRRKTSGLNARDSLIITFRNRTDSITLDDFFRAAKYQVEHITFADGTDWLPEDILNYLEDDIPLPLAASPDTPVSMSLLRQEMAAFSGGGV</sequence>
<dbReference type="Proteomes" id="UP001331691">
    <property type="component" value="Unassembled WGS sequence"/>
</dbReference>
<dbReference type="InterPro" id="IPR011049">
    <property type="entry name" value="Serralysin-like_metalloprot_C"/>
</dbReference>
<dbReference type="RefSeq" id="WP_331388379.1">
    <property type="nucleotide sequence ID" value="NZ_JAZKKV010000001.1"/>
</dbReference>
<feature type="domain" description="Haemolysin-type calcium binding-related" evidence="2">
    <location>
        <begin position="632"/>
        <end position="670"/>
    </location>
</feature>
<keyword evidence="1" id="KW-0106">Calcium</keyword>
<evidence type="ECO:0000259" key="2">
    <source>
        <dbReference type="Pfam" id="PF06594"/>
    </source>
</evidence>
<dbReference type="SUPFAM" id="SSF51120">
    <property type="entry name" value="beta-Roll"/>
    <property type="match status" value="3"/>
</dbReference>
<dbReference type="PANTHER" id="PTHR39431">
    <property type="entry name" value="FRPA/C-RELATED PROTEIN"/>
    <property type="match status" value="1"/>
</dbReference>
<evidence type="ECO:0000313" key="3">
    <source>
        <dbReference type="EMBL" id="MEE9655099.1"/>
    </source>
</evidence>
<dbReference type="Gene3D" id="2.150.10.10">
    <property type="entry name" value="Serralysin-like metalloprotease, C-terminal"/>
    <property type="match status" value="2"/>
</dbReference>
<dbReference type="PRINTS" id="PR00313">
    <property type="entry name" value="CABNDNGRPT"/>
</dbReference>
<organism evidence="3 4">
    <name type="scientific">Kluyvera ascorbata</name>
    <dbReference type="NCBI Taxonomy" id="51288"/>
    <lineage>
        <taxon>Bacteria</taxon>
        <taxon>Pseudomonadati</taxon>
        <taxon>Pseudomonadota</taxon>
        <taxon>Gammaproteobacteria</taxon>
        <taxon>Enterobacterales</taxon>
        <taxon>Enterobacteriaceae</taxon>
        <taxon>Kluyvera</taxon>
    </lineage>
</organism>
<gene>
    <name evidence="3" type="ORF">V4836_13225</name>
</gene>
<keyword evidence="4" id="KW-1185">Reference proteome</keyword>
<feature type="domain" description="Haemolysin-type calcium binding-related" evidence="2">
    <location>
        <begin position="800"/>
        <end position="839"/>
    </location>
</feature>
<proteinExistence type="predicted"/>
<dbReference type="EMBL" id="JAZKKV010000001">
    <property type="protein sequence ID" value="MEE9655099.1"/>
    <property type="molecule type" value="Genomic_DNA"/>
</dbReference>
<evidence type="ECO:0000313" key="4">
    <source>
        <dbReference type="Proteomes" id="UP001331691"/>
    </source>
</evidence>
<dbReference type="InterPro" id="IPR010566">
    <property type="entry name" value="Haemolys_ca-bd"/>
</dbReference>